<comment type="catalytic activity">
    <reaction evidence="1 13">
        <text>D-ribulose 5-phosphate = D-xylulose 5-phosphate</text>
        <dbReference type="Rhea" id="RHEA:13677"/>
        <dbReference type="ChEBI" id="CHEBI:57737"/>
        <dbReference type="ChEBI" id="CHEBI:58121"/>
        <dbReference type="EC" id="5.1.3.1"/>
    </reaction>
</comment>
<evidence type="ECO:0000256" key="11">
    <source>
        <dbReference type="ARBA" id="ARBA00023235"/>
    </source>
</evidence>
<feature type="binding site" evidence="16">
    <location>
        <begin position="144"/>
        <end position="147"/>
    </location>
    <ligand>
        <name>substrate</name>
    </ligand>
</feature>
<dbReference type="PROSITE" id="PS01086">
    <property type="entry name" value="RIBUL_P_3_EPIMER_2"/>
    <property type="match status" value="1"/>
</dbReference>
<evidence type="ECO:0000256" key="9">
    <source>
        <dbReference type="ARBA" id="ARBA00013920"/>
    </source>
</evidence>
<evidence type="ECO:0000256" key="8">
    <source>
        <dbReference type="ARBA" id="ARBA00013188"/>
    </source>
</evidence>
<evidence type="ECO:0000256" key="16">
    <source>
        <dbReference type="PIRSR" id="PIRSR001461-3"/>
    </source>
</evidence>
<evidence type="ECO:0000256" key="13">
    <source>
        <dbReference type="PIRNR" id="PIRNR001461"/>
    </source>
</evidence>
<evidence type="ECO:0000256" key="12">
    <source>
        <dbReference type="ARBA" id="ARBA00023285"/>
    </source>
</evidence>
<dbReference type="GO" id="GO:0006098">
    <property type="term" value="P:pentose-phosphate shunt"/>
    <property type="evidence" value="ECO:0007669"/>
    <property type="project" value="UniProtKB-UniPathway"/>
</dbReference>
<comment type="cofactor">
    <cofactor evidence="5">
        <name>Fe(2+)</name>
        <dbReference type="ChEBI" id="CHEBI:29033"/>
    </cofactor>
</comment>
<comment type="cofactor">
    <cofactor evidence="2">
        <name>Mn(2+)</name>
        <dbReference type="ChEBI" id="CHEBI:29035"/>
    </cofactor>
</comment>
<dbReference type="AlphaFoldDB" id="A0A1Y2BZE6"/>
<dbReference type="PROSITE" id="PS01085">
    <property type="entry name" value="RIBUL_P_3_EPIMER_1"/>
    <property type="match status" value="1"/>
</dbReference>
<dbReference type="PANTHER" id="PTHR11749">
    <property type="entry name" value="RIBULOSE-5-PHOSPHATE-3-EPIMERASE"/>
    <property type="match status" value="1"/>
</dbReference>
<dbReference type="Gene3D" id="3.20.20.70">
    <property type="entry name" value="Aldolase class I"/>
    <property type="match status" value="1"/>
</dbReference>
<keyword evidence="15" id="KW-0862">Zinc</keyword>
<feature type="binding site" evidence="15">
    <location>
        <position position="68"/>
    </location>
    <ligand>
        <name>a divalent metal cation</name>
        <dbReference type="ChEBI" id="CHEBI:60240"/>
    </ligand>
</feature>
<keyword evidence="18" id="KW-1185">Reference proteome</keyword>
<evidence type="ECO:0000256" key="3">
    <source>
        <dbReference type="ARBA" id="ARBA00001941"/>
    </source>
</evidence>
<protein>
    <recommendedName>
        <fullName evidence="9 13">Ribulose-phosphate 3-epimerase</fullName>
        <ecNumber evidence="8 13">5.1.3.1</ecNumber>
    </recommendedName>
</protein>
<evidence type="ECO:0000256" key="15">
    <source>
        <dbReference type="PIRSR" id="PIRSR001461-2"/>
    </source>
</evidence>
<dbReference type="InterPro" id="IPR000056">
    <property type="entry name" value="Ribul_P_3_epim-like"/>
</dbReference>
<dbReference type="NCBIfam" id="NF004076">
    <property type="entry name" value="PRK05581.1-4"/>
    <property type="match status" value="1"/>
</dbReference>
<sequence length="220" mass="23186">MPQAVIAPSILAADFGDLAADAQKVIDLGADTLHVDIMDGHFVPNMSIGAPVVKSLRKHMPKVFLDCHLMVSEPEKWVQDFASAGANMYTFHVEAHANPAALIEKIHAAGMKAGVAVKPGTPVEAVLPFADKADMILIMTVEPGFGGQSFMPSVMPKVKTLREKYPNLDIQVDGGLGLGETIETAATAGANVIVAGTSVFAAPDRKAVISGLRQVVNSKY</sequence>
<evidence type="ECO:0000256" key="1">
    <source>
        <dbReference type="ARBA" id="ARBA00001782"/>
    </source>
</evidence>
<evidence type="ECO:0000256" key="5">
    <source>
        <dbReference type="ARBA" id="ARBA00001954"/>
    </source>
</evidence>
<dbReference type="OrthoDB" id="1927044at2759"/>
<dbReference type="PIRSF" id="PIRSF001461">
    <property type="entry name" value="RPE"/>
    <property type="match status" value="1"/>
</dbReference>
<dbReference type="HAMAP" id="MF_02227">
    <property type="entry name" value="RPE"/>
    <property type="match status" value="1"/>
</dbReference>
<dbReference type="GO" id="GO:0005975">
    <property type="term" value="P:carbohydrate metabolic process"/>
    <property type="evidence" value="ECO:0007669"/>
    <property type="project" value="InterPro"/>
</dbReference>
<keyword evidence="12 15" id="KW-0170">Cobalt</keyword>
<dbReference type="InterPro" id="IPR013785">
    <property type="entry name" value="Aldolase_TIM"/>
</dbReference>
<keyword evidence="11 13" id="KW-0413">Isomerase</keyword>
<evidence type="ECO:0000313" key="18">
    <source>
        <dbReference type="Proteomes" id="UP000193642"/>
    </source>
</evidence>
<comment type="cofactor">
    <cofactor evidence="4">
        <name>Zn(2+)</name>
        <dbReference type="ChEBI" id="CHEBI:29105"/>
    </cofactor>
</comment>
<evidence type="ECO:0000256" key="4">
    <source>
        <dbReference type="ARBA" id="ARBA00001947"/>
    </source>
</evidence>
<comment type="pathway">
    <text evidence="6">Carbohydrate degradation; pentose phosphate pathway; D-xylulose 5-phosphate from D-ribulose 5-phosphate (non-oxidative stage): step 1/1.</text>
</comment>
<keyword evidence="10 15" id="KW-0479">Metal-binding</keyword>
<dbReference type="Pfam" id="PF00834">
    <property type="entry name" value="Ribul_P_3_epim"/>
    <property type="match status" value="1"/>
</dbReference>
<evidence type="ECO:0000256" key="10">
    <source>
        <dbReference type="ARBA" id="ARBA00022723"/>
    </source>
</evidence>
<feature type="binding site" evidence="16">
    <location>
        <position position="68"/>
    </location>
    <ligand>
        <name>substrate</name>
    </ligand>
</feature>
<dbReference type="EMBL" id="MCGO01000036">
    <property type="protein sequence ID" value="ORY40138.1"/>
    <property type="molecule type" value="Genomic_DNA"/>
</dbReference>
<feature type="binding site" evidence="15">
    <location>
        <position position="173"/>
    </location>
    <ligand>
        <name>a divalent metal cation</name>
        <dbReference type="ChEBI" id="CHEBI:60240"/>
    </ligand>
</feature>
<feature type="active site" description="Proton acceptor" evidence="14">
    <location>
        <position position="36"/>
    </location>
</feature>
<organism evidence="17 18">
    <name type="scientific">Rhizoclosmatium globosum</name>
    <dbReference type="NCBI Taxonomy" id="329046"/>
    <lineage>
        <taxon>Eukaryota</taxon>
        <taxon>Fungi</taxon>
        <taxon>Fungi incertae sedis</taxon>
        <taxon>Chytridiomycota</taxon>
        <taxon>Chytridiomycota incertae sedis</taxon>
        <taxon>Chytridiomycetes</taxon>
        <taxon>Chytridiales</taxon>
        <taxon>Chytriomycetaceae</taxon>
        <taxon>Rhizoclosmatium</taxon>
    </lineage>
</organism>
<dbReference type="EC" id="5.1.3.1" evidence="8 13"/>
<gene>
    <name evidence="17" type="ORF">BCR33DRAFT_370331</name>
</gene>
<evidence type="ECO:0000256" key="14">
    <source>
        <dbReference type="PIRSR" id="PIRSR001461-1"/>
    </source>
</evidence>
<feature type="active site" description="Proton donor" evidence="14">
    <location>
        <position position="173"/>
    </location>
</feature>
<feature type="binding site" evidence="15">
    <location>
        <position position="36"/>
    </location>
    <ligand>
        <name>a divalent metal cation</name>
        <dbReference type="ChEBI" id="CHEBI:60240"/>
    </ligand>
</feature>
<name>A0A1Y2BZE6_9FUNG</name>
<evidence type="ECO:0000256" key="7">
    <source>
        <dbReference type="ARBA" id="ARBA00009541"/>
    </source>
</evidence>
<feature type="binding site" evidence="16">
    <location>
        <begin position="196"/>
        <end position="197"/>
    </location>
    <ligand>
        <name>substrate</name>
    </ligand>
</feature>
<dbReference type="Proteomes" id="UP000193642">
    <property type="component" value="Unassembled WGS sequence"/>
</dbReference>
<dbReference type="NCBIfam" id="TIGR01163">
    <property type="entry name" value="rpe"/>
    <property type="match status" value="1"/>
</dbReference>
<comment type="cofactor">
    <cofactor evidence="3">
        <name>Co(2+)</name>
        <dbReference type="ChEBI" id="CHEBI:48828"/>
    </cofactor>
</comment>
<feature type="binding site" evidence="15">
    <location>
        <position position="34"/>
    </location>
    <ligand>
        <name>a divalent metal cation</name>
        <dbReference type="ChEBI" id="CHEBI:60240"/>
    </ligand>
</feature>
<dbReference type="CDD" id="cd00429">
    <property type="entry name" value="RPE"/>
    <property type="match status" value="1"/>
</dbReference>
<proteinExistence type="inferred from homology"/>
<evidence type="ECO:0000256" key="2">
    <source>
        <dbReference type="ARBA" id="ARBA00001936"/>
    </source>
</evidence>
<dbReference type="UniPathway" id="UPA00115">
    <property type="reaction ID" value="UER00411"/>
</dbReference>
<keyword evidence="15" id="KW-0464">Manganese</keyword>
<comment type="cofactor">
    <cofactor evidence="15">
        <name>a divalent metal cation</name>
        <dbReference type="ChEBI" id="CHEBI:60240"/>
    </cofactor>
    <text evidence="15">Binds 1 divalent metal cation per subunit.</text>
</comment>
<dbReference type="GO" id="GO:0046872">
    <property type="term" value="F:metal ion binding"/>
    <property type="evidence" value="ECO:0007669"/>
    <property type="project" value="UniProtKB-KW"/>
</dbReference>
<feature type="binding site" evidence="16">
    <location>
        <position position="9"/>
    </location>
    <ligand>
        <name>substrate</name>
    </ligand>
</feature>
<dbReference type="STRING" id="329046.A0A1Y2BZE6"/>
<dbReference type="InterPro" id="IPR026019">
    <property type="entry name" value="Ribul_P_3_epim"/>
</dbReference>
<evidence type="ECO:0000313" key="17">
    <source>
        <dbReference type="EMBL" id="ORY40138.1"/>
    </source>
</evidence>
<dbReference type="InterPro" id="IPR011060">
    <property type="entry name" value="RibuloseP-bd_barrel"/>
</dbReference>
<accession>A0A1Y2BZE6</accession>
<dbReference type="SUPFAM" id="SSF51366">
    <property type="entry name" value="Ribulose-phoshate binding barrel"/>
    <property type="match status" value="1"/>
</dbReference>
<comment type="caution">
    <text evidence="17">The sequence shown here is derived from an EMBL/GenBank/DDBJ whole genome shotgun (WGS) entry which is preliminary data.</text>
</comment>
<reference evidence="17 18" key="1">
    <citation type="submission" date="2016-07" db="EMBL/GenBank/DDBJ databases">
        <title>Pervasive Adenine N6-methylation of Active Genes in Fungi.</title>
        <authorList>
            <consortium name="DOE Joint Genome Institute"/>
            <person name="Mondo S.J."/>
            <person name="Dannebaum R.O."/>
            <person name="Kuo R.C."/>
            <person name="Labutti K."/>
            <person name="Haridas S."/>
            <person name="Kuo A."/>
            <person name="Salamov A."/>
            <person name="Ahrendt S.R."/>
            <person name="Lipzen A."/>
            <person name="Sullivan W."/>
            <person name="Andreopoulos W.B."/>
            <person name="Clum A."/>
            <person name="Lindquist E."/>
            <person name="Daum C."/>
            <person name="Ramamoorthy G.K."/>
            <person name="Gryganskyi A."/>
            <person name="Culley D."/>
            <person name="Magnuson J.K."/>
            <person name="James T.Y."/>
            <person name="O'Malley M.A."/>
            <person name="Stajich J.E."/>
            <person name="Spatafora J.W."/>
            <person name="Visel A."/>
            <person name="Grigoriev I.V."/>
        </authorList>
    </citation>
    <scope>NUCLEOTIDE SEQUENCE [LARGE SCALE GENOMIC DNA]</scope>
    <source>
        <strain evidence="17 18">JEL800</strain>
    </source>
</reference>
<keyword evidence="13" id="KW-0119">Carbohydrate metabolism</keyword>
<comment type="similarity">
    <text evidence="7 13">Belongs to the ribulose-phosphate 3-epimerase family.</text>
</comment>
<evidence type="ECO:0000256" key="6">
    <source>
        <dbReference type="ARBA" id="ARBA00005016"/>
    </source>
</evidence>
<feature type="binding site" evidence="16">
    <location>
        <position position="175"/>
    </location>
    <ligand>
        <name>substrate</name>
    </ligand>
</feature>
<dbReference type="GO" id="GO:0004750">
    <property type="term" value="F:D-ribulose-phosphate 3-epimerase activity"/>
    <property type="evidence" value="ECO:0007669"/>
    <property type="project" value="UniProtKB-EC"/>
</dbReference>
<dbReference type="FunFam" id="3.20.20.70:FF:000171">
    <property type="entry name" value="Ribulose-phosphate 3-epimerase"/>
    <property type="match status" value="1"/>
</dbReference>